<evidence type="ECO:0000313" key="2">
    <source>
        <dbReference type="EMBL" id="SDD04933.1"/>
    </source>
</evidence>
<dbReference type="RefSeq" id="WP_245865147.1">
    <property type="nucleotide sequence ID" value="NZ_CP016353.1"/>
</dbReference>
<dbReference type="InterPro" id="IPR011009">
    <property type="entry name" value="Kinase-like_dom_sf"/>
</dbReference>
<dbReference type="Proteomes" id="UP000199494">
    <property type="component" value="Unassembled WGS sequence"/>
</dbReference>
<name>A0A1G6RKL5_9PSEU</name>
<protein>
    <submittedName>
        <fullName evidence="2">Uncharacterized protein</fullName>
    </submittedName>
</protein>
<gene>
    <name evidence="2" type="ORF">SAMN05421630_105340</name>
</gene>
<organism evidence="2 3">
    <name type="scientific">Prauserella marina</name>
    <dbReference type="NCBI Taxonomy" id="530584"/>
    <lineage>
        <taxon>Bacteria</taxon>
        <taxon>Bacillati</taxon>
        <taxon>Actinomycetota</taxon>
        <taxon>Actinomycetes</taxon>
        <taxon>Pseudonocardiales</taxon>
        <taxon>Pseudonocardiaceae</taxon>
        <taxon>Prauserella</taxon>
    </lineage>
</organism>
<dbReference type="EMBL" id="FMZE01000005">
    <property type="protein sequence ID" value="SDD04933.1"/>
    <property type="molecule type" value="Genomic_DNA"/>
</dbReference>
<reference evidence="2 3" key="1">
    <citation type="submission" date="2016-10" db="EMBL/GenBank/DDBJ databases">
        <authorList>
            <person name="de Groot N.N."/>
        </authorList>
    </citation>
    <scope>NUCLEOTIDE SEQUENCE [LARGE SCALE GENOMIC DNA]</scope>
    <source>
        <strain evidence="2 3">CGMCC 4.5506</strain>
    </source>
</reference>
<sequence>MGTYLNPGTAEARREESAPCSSSGELVQTGTTAGRLSSAERADRHATVSAALTTMDDERLMTMLRSAPRRAAGIGGSCALVDVGGVSVWVKQVPLTAMERDEDVAGSTANTFGLPTFFHYGLGSVGAGAWREVAAHEMATEWALEGKGDGVTLLHHWRVLPLPQGAQQPWADRSELDTTVEFWHNSSAVRERLTALATAPATVALFMEHQPATLHTWLAGQLGPDRLESALDMVEHELLAIAGLLRHNGMVHFDAHFENILTDGHRLYLTDFGLASASRFDLSAAERSFLRRNDSHDVSFVVTQLVNWLVTEFAGTTLREDRVDYVRQCAHGDQARRLPAPAATIVERYAPIAAVLNDFYGRLLLESRAIPYPATTLDALCAGLT</sequence>
<dbReference type="SUPFAM" id="SSF56112">
    <property type="entry name" value="Protein kinase-like (PK-like)"/>
    <property type="match status" value="1"/>
</dbReference>
<keyword evidence="3" id="KW-1185">Reference proteome</keyword>
<accession>A0A1G6RKL5</accession>
<proteinExistence type="predicted"/>
<evidence type="ECO:0000256" key="1">
    <source>
        <dbReference type="SAM" id="MobiDB-lite"/>
    </source>
</evidence>
<evidence type="ECO:0000313" key="3">
    <source>
        <dbReference type="Proteomes" id="UP000199494"/>
    </source>
</evidence>
<feature type="region of interest" description="Disordered" evidence="1">
    <location>
        <begin position="1"/>
        <end position="44"/>
    </location>
</feature>
<dbReference type="Gene3D" id="1.10.510.10">
    <property type="entry name" value="Transferase(Phosphotransferase) domain 1"/>
    <property type="match status" value="1"/>
</dbReference>
<dbReference type="AlphaFoldDB" id="A0A1G6RKL5"/>
<feature type="compositionally biased region" description="Polar residues" evidence="1">
    <location>
        <begin position="19"/>
        <end position="35"/>
    </location>
</feature>
<dbReference type="STRING" id="530584.SAMN05421630_105340"/>